<dbReference type="Pfam" id="PF13456">
    <property type="entry name" value="RVT_3"/>
    <property type="match status" value="1"/>
</dbReference>
<dbReference type="GO" id="GO:0003676">
    <property type="term" value="F:nucleic acid binding"/>
    <property type="evidence" value="ECO:0007669"/>
    <property type="project" value="InterPro"/>
</dbReference>
<dbReference type="InterPro" id="IPR043128">
    <property type="entry name" value="Rev_trsase/Diguanyl_cyclase"/>
</dbReference>
<dbReference type="GO" id="GO:0004523">
    <property type="term" value="F:RNA-DNA hybrid ribonuclease activity"/>
    <property type="evidence" value="ECO:0007669"/>
    <property type="project" value="InterPro"/>
</dbReference>
<feature type="domain" description="RNase H type-1" evidence="1">
    <location>
        <begin position="116"/>
        <end position="172"/>
    </location>
</feature>
<dbReference type="Pfam" id="PF17919">
    <property type="entry name" value="RT_RNaseH_2"/>
    <property type="match status" value="1"/>
</dbReference>
<feature type="domain" description="Reverse transcriptase/retrotransposon-derived protein RNase H-like" evidence="2">
    <location>
        <begin position="18"/>
        <end position="111"/>
    </location>
</feature>
<dbReference type="SUPFAM" id="SSF53098">
    <property type="entry name" value="Ribonuclease H-like"/>
    <property type="match status" value="1"/>
</dbReference>
<evidence type="ECO:0000259" key="2">
    <source>
        <dbReference type="Pfam" id="PF17919"/>
    </source>
</evidence>
<dbReference type="InterPro" id="IPR002156">
    <property type="entry name" value="RNaseH_domain"/>
</dbReference>
<protein>
    <submittedName>
        <fullName evidence="3">Uncharacterized protein</fullName>
    </submittedName>
</protein>
<comment type="caution">
    <text evidence="3">The sequence shown here is derived from an EMBL/GenBank/DDBJ whole genome shotgun (WGS) entry which is preliminary data.</text>
</comment>
<proteinExistence type="predicted"/>
<dbReference type="InterPro" id="IPR012337">
    <property type="entry name" value="RNaseH-like_sf"/>
</dbReference>
<evidence type="ECO:0000313" key="4">
    <source>
        <dbReference type="Proteomes" id="UP000327157"/>
    </source>
</evidence>
<dbReference type="AlphaFoldDB" id="A0A5N5F7P4"/>
<dbReference type="SUPFAM" id="SSF56672">
    <property type="entry name" value="DNA/RNA polymerases"/>
    <property type="match status" value="1"/>
</dbReference>
<reference evidence="3 4" key="3">
    <citation type="submission" date="2019-11" db="EMBL/GenBank/DDBJ databases">
        <title>A de novo genome assembly of a pear dwarfing rootstock.</title>
        <authorList>
            <person name="Wang F."/>
            <person name="Wang J."/>
            <person name="Li S."/>
            <person name="Zhang Y."/>
            <person name="Fang M."/>
            <person name="Ma L."/>
            <person name="Zhao Y."/>
            <person name="Jiang S."/>
        </authorList>
    </citation>
    <scope>NUCLEOTIDE SEQUENCE [LARGE SCALE GENOMIC DNA]</scope>
    <source>
        <strain evidence="3">S2</strain>
        <tissue evidence="3">Leaf</tissue>
    </source>
</reference>
<organism evidence="3 4">
    <name type="scientific">Pyrus ussuriensis x Pyrus communis</name>
    <dbReference type="NCBI Taxonomy" id="2448454"/>
    <lineage>
        <taxon>Eukaryota</taxon>
        <taxon>Viridiplantae</taxon>
        <taxon>Streptophyta</taxon>
        <taxon>Embryophyta</taxon>
        <taxon>Tracheophyta</taxon>
        <taxon>Spermatophyta</taxon>
        <taxon>Magnoliopsida</taxon>
        <taxon>eudicotyledons</taxon>
        <taxon>Gunneridae</taxon>
        <taxon>Pentapetalae</taxon>
        <taxon>rosids</taxon>
        <taxon>fabids</taxon>
        <taxon>Rosales</taxon>
        <taxon>Rosaceae</taxon>
        <taxon>Amygdaloideae</taxon>
        <taxon>Maleae</taxon>
        <taxon>Pyrus</taxon>
    </lineage>
</organism>
<reference evidence="4" key="2">
    <citation type="submission" date="2019-10" db="EMBL/GenBank/DDBJ databases">
        <title>A de novo genome assembly of a pear dwarfing rootstock.</title>
        <authorList>
            <person name="Wang F."/>
            <person name="Wang J."/>
            <person name="Li S."/>
            <person name="Zhang Y."/>
            <person name="Fang M."/>
            <person name="Ma L."/>
            <person name="Zhao Y."/>
            <person name="Jiang S."/>
        </authorList>
    </citation>
    <scope>NUCLEOTIDE SEQUENCE [LARGE SCALE GENOMIC DNA]</scope>
</reference>
<dbReference type="InterPro" id="IPR036397">
    <property type="entry name" value="RNaseH_sf"/>
</dbReference>
<dbReference type="EMBL" id="SMOL01000768">
    <property type="protein sequence ID" value="KAB2597110.1"/>
    <property type="molecule type" value="Genomic_DNA"/>
</dbReference>
<dbReference type="PANTHER" id="PTHR48475">
    <property type="entry name" value="RIBONUCLEASE H"/>
    <property type="match status" value="1"/>
</dbReference>
<dbReference type="InterPro" id="IPR041577">
    <property type="entry name" value="RT_RNaseH_2"/>
</dbReference>
<dbReference type="Proteomes" id="UP000327157">
    <property type="component" value="Chromosome 1"/>
</dbReference>
<sequence>MKAFSMLLKLKDSDKFEWREEHQTAFSQIKVSLSTPPVLVPPCRGKPLKLYISAAAESIGCLLAQDNNVGCEQAIFYLSRNLNSPELNYSPVEKLCLALFFATSKLRHYMLPSVTQLDFSCTNNQAEYEALIIGLHILHDLRASRILILGDSELVRHDKINKKRSKTYKGRRNFLWRNGEVFILQMERRFGCRLRFSQGPLPTICRRRIRLDGCLDYKRRMDRRKVGWSGATLQRLRCIPPTSHQRCLCQETQGELVGGGMSCTNLETPSRSLYTPSPRSQKGVLG</sequence>
<dbReference type="PANTHER" id="PTHR48475:SF1">
    <property type="entry name" value="RNASE H TYPE-1 DOMAIN-CONTAINING PROTEIN"/>
    <property type="match status" value="1"/>
</dbReference>
<gene>
    <name evidence="3" type="ORF">D8674_000030</name>
</gene>
<reference evidence="3 4" key="1">
    <citation type="submission" date="2019-09" db="EMBL/GenBank/DDBJ databases">
        <authorList>
            <person name="Ou C."/>
        </authorList>
    </citation>
    <scope>NUCLEOTIDE SEQUENCE [LARGE SCALE GENOMIC DNA]</scope>
    <source>
        <strain evidence="3">S2</strain>
        <tissue evidence="3">Leaf</tissue>
    </source>
</reference>
<name>A0A5N5F7P4_9ROSA</name>
<keyword evidence="4" id="KW-1185">Reference proteome</keyword>
<dbReference type="InterPro" id="IPR043502">
    <property type="entry name" value="DNA/RNA_pol_sf"/>
</dbReference>
<accession>A0A5N5F7P4</accession>
<dbReference type="OrthoDB" id="1728326at2759"/>
<evidence type="ECO:0000313" key="3">
    <source>
        <dbReference type="EMBL" id="KAB2597110.1"/>
    </source>
</evidence>
<evidence type="ECO:0000259" key="1">
    <source>
        <dbReference type="Pfam" id="PF13456"/>
    </source>
</evidence>
<dbReference type="Gene3D" id="3.30.70.270">
    <property type="match status" value="1"/>
</dbReference>
<dbReference type="Gene3D" id="3.30.420.10">
    <property type="entry name" value="Ribonuclease H-like superfamily/Ribonuclease H"/>
    <property type="match status" value="1"/>
</dbReference>